<dbReference type="Pfam" id="PF03597">
    <property type="entry name" value="FixS"/>
    <property type="match status" value="1"/>
</dbReference>
<accession>A0ABS0YT49</accession>
<dbReference type="EMBL" id="JAEMHK010000007">
    <property type="protein sequence ID" value="MBJ6800632.1"/>
    <property type="molecule type" value="Genomic_DNA"/>
</dbReference>
<organism evidence="2 3">
    <name type="scientific">Geomonas propionica</name>
    <dbReference type="NCBI Taxonomy" id="2798582"/>
    <lineage>
        <taxon>Bacteria</taxon>
        <taxon>Pseudomonadati</taxon>
        <taxon>Thermodesulfobacteriota</taxon>
        <taxon>Desulfuromonadia</taxon>
        <taxon>Geobacterales</taxon>
        <taxon>Geobacteraceae</taxon>
        <taxon>Geomonas</taxon>
    </lineage>
</organism>
<evidence type="ECO:0000256" key="1">
    <source>
        <dbReference type="SAM" id="MobiDB-lite"/>
    </source>
</evidence>
<proteinExistence type="predicted"/>
<dbReference type="InterPro" id="IPR004714">
    <property type="entry name" value="Cyt_oxidase_maturation_cbb3"/>
</dbReference>
<comment type="caution">
    <text evidence="2">The sequence shown here is derived from an EMBL/GenBank/DDBJ whole genome shotgun (WGS) entry which is preliminary data.</text>
</comment>
<sequence length="92" mass="10310">MNNSLCALIVLSFFLGCGCWLFFLWGVQKGEFTDMERPKHRMLDDDEPPPPSRAEVPPTPSVPVADGHELTMSHRLPDSEEPQAAVRAVPHR</sequence>
<dbReference type="Proteomes" id="UP000641025">
    <property type="component" value="Unassembled WGS sequence"/>
</dbReference>
<feature type="compositionally biased region" description="Basic and acidic residues" evidence="1">
    <location>
        <begin position="66"/>
        <end position="78"/>
    </location>
</feature>
<name>A0ABS0YT49_9BACT</name>
<evidence type="ECO:0000313" key="3">
    <source>
        <dbReference type="Proteomes" id="UP000641025"/>
    </source>
</evidence>
<dbReference type="RefSeq" id="WP_199395137.1">
    <property type="nucleotide sequence ID" value="NZ_JAEMHK010000007.1"/>
</dbReference>
<feature type="region of interest" description="Disordered" evidence="1">
    <location>
        <begin position="35"/>
        <end position="92"/>
    </location>
</feature>
<keyword evidence="3" id="KW-1185">Reference proteome</keyword>
<evidence type="ECO:0000313" key="2">
    <source>
        <dbReference type="EMBL" id="MBJ6800632.1"/>
    </source>
</evidence>
<reference evidence="2 3" key="1">
    <citation type="submission" date="2020-12" db="EMBL/GenBank/DDBJ databases">
        <title>Geomonas sp. Red259, isolated from paddy soil.</title>
        <authorList>
            <person name="Xu Z."/>
            <person name="Zhang Z."/>
            <person name="Masuda Y."/>
            <person name="Itoh H."/>
            <person name="Senoo K."/>
        </authorList>
    </citation>
    <scope>NUCLEOTIDE SEQUENCE [LARGE SCALE GENOMIC DNA]</scope>
    <source>
        <strain evidence="2 3">Red259</strain>
    </source>
</reference>
<feature type="compositionally biased region" description="Pro residues" evidence="1">
    <location>
        <begin position="49"/>
        <end position="61"/>
    </location>
</feature>
<protein>
    <submittedName>
        <fullName evidence="2">Cbb3-type cytochrome oxidase assembly protein CcoS</fullName>
    </submittedName>
</protein>
<dbReference type="NCBIfam" id="TIGR00847">
    <property type="entry name" value="ccoS"/>
    <property type="match status" value="1"/>
</dbReference>
<gene>
    <name evidence="2" type="primary">ccoS</name>
    <name evidence="2" type="ORF">JFN90_10845</name>
</gene>